<dbReference type="GO" id="GO:0000145">
    <property type="term" value="C:exocyst"/>
    <property type="evidence" value="ECO:0007669"/>
    <property type="project" value="InterPro"/>
</dbReference>
<dbReference type="PANTHER" id="PTHR21292">
    <property type="entry name" value="EXOCYST COMPLEX COMPONENT SEC6-RELATED"/>
    <property type="match status" value="1"/>
</dbReference>
<name>A0A834C2I7_ORYME</name>
<dbReference type="Pfam" id="PF06046">
    <property type="entry name" value="Sec6"/>
    <property type="match status" value="1"/>
</dbReference>
<dbReference type="Proteomes" id="UP000646548">
    <property type="component" value="Unassembled WGS sequence"/>
</dbReference>
<evidence type="ECO:0000313" key="4">
    <source>
        <dbReference type="Proteomes" id="UP000646548"/>
    </source>
</evidence>
<dbReference type="Gene3D" id="1.10.357.50">
    <property type="match status" value="1"/>
</dbReference>
<dbReference type="InterPro" id="IPR042532">
    <property type="entry name" value="EXOC3/Sec6_C"/>
</dbReference>
<accession>A0A834C2I7</accession>
<dbReference type="FunFam" id="1.10.357.50:FF:000008">
    <property type="entry name" value="Exocyst complex component 3-like 1"/>
    <property type="match status" value="1"/>
</dbReference>
<dbReference type="EMBL" id="WKFB01000389">
    <property type="protein sequence ID" value="KAF6724507.1"/>
    <property type="molecule type" value="Genomic_DNA"/>
</dbReference>
<sequence length="803" mass="89679">MSAGDQRNGGDKSEDMVSRAAVWPEVERAELLARGAALKWASGVFCRPEHLERLSQYRKRESQRTSSIHTRLKVRGGATAAAATARLHSSVLCLQSMVQSYLEGVGWGLEQLREARTELREVSQTLQKAGVEADANTEGVRSLERLRELSVSRQQLLAAVSNLPRLYAVQGLVLETERLVESRRLLEAHARLMDLERWQDDILWQLGGADGPTGSAVSADDQELAAKYFSGVQQLVDALGKEMWAVVSSALALAPQNPTPFVSAVRIVEREEALDRALLAQRGGGGGGGRPLPPGRPRCWRARFFQVLEEAVSARFRSVSYLHTRGPGLAGHLSALQHAVMADLATVRHLLEHCVPPHYQLTAAYLKATHHCLHTHLTQVSSWDLESGEIFAVLNWVLHIYNSPDMLGHPELVTEADRAVLGPLISSEGLEQLQSKYVQSVRKSVSEWMLKALQVELQDWQRDQEPDTDHEGFYLTSLPTIITQMLEENARVALMIGESLRDQTIQMGLYEIENLLNRFREALVEFGKEHLKDPSSNRFYLHYLLASISNCVILKQSTETLQLQQSSQSAGHFSRTPPNPLAALDRAVRRACRLVMDQLLLDLQPFLPGLLTRPWLVQGDPTPKLCSILEHHLELHGFVRPPCCQRLQEEAQWLMVVEYVRALMQKRFVCRSNEDRKQLAQQMLQDDQLFRETFHSLEGGGSEPDVTPLDLLPVLADFIRLKDPGMLTLEVSGIAAKYPDISEEHVSVLLDIRGDVSRDVRAAVLDLLEQSAPPLPAGYRPIFTDILVPPSTTVFCLPTARCA</sequence>
<reference evidence="3" key="1">
    <citation type="journal article" name="BMC Genomics">
        <title>Long-read sequencing and de novo genome assembly of marine medaka (Oryzias melastigma).</title>
        <authorList>
            <person name="Liang P."/>
            <person name="Saqib H.S.A."/>
            <person name="Ni X."/>
            <person name="Shen Y."/>
        </authorList>
    </citation>
    <scope>NUCLEOTIDE SEQUENCE</scope>
    <source>
        <strain evidence="3">Bigg-433</strain>
    </source>
</reference>
<proteinExistence type="inferred from homology"/>
<keyword evidence="2" id="KW-0268">Exocytosis</keyword>
<dbReference type="InterPro" id="IPR010326">
    <property type="entry name" value="EXOC3/Sec6"/>
</dbReference>
<dbReference type="FunFam" id="1.10.357.70:FF:000001">
    <property type="entry name" value="Exocyst complex component 3"/>
    <property type="match status" value="1"/>
</dbReference>
<dbReference type="GO" id="GO:0051601">
    <property type="term" value="P:exocyst localization"/>
    <property type="evidence" value="ECO:0007669"/>
    <property type="project" value="TreeGrafter"/>
</dbReference>
<dbReference type="GO" id="GO:0006887">
    <property type="term" value="P:exocytosis"/>
    <property type="evidence" value="ECO:0007669"/>
    <property type="project" value="UniProtKB-KW"/>
</dbReference>
<organism evidence="3 4">
    <name type="scientific">Oryzias melastigma</name>
    <name type="common">Marine medaka</name>
    <dbReference type="NCBI Taxonomy" id="30732"/>
    <lineage>
        <taxon>Eukaryota</taxon>
        <taxon>Metazoa</taxon>
        <taxon>Chordata</taxon>
        <taxon>Craniata</taxon>
        <taxon>Vertebrata</taxon>
        <taxon>Euteleostomi</taxon>
        <taxon>Actinopterygii</taxon>
        <taxon>Neopterygii</taxon>
        <taxon>Teleostei</taxon>
        <taxon>Neoteleostei</taxon>
        <taxon>Acanthomorphata</taxon>
        <taxon>Ovalentaria</taxon>
        <taxon>Atherinomorphae</taxon>
        <taxon>Beloniformes</taxon>
        <taxon>Adrianichthyidae</taxon>
        <taxon>Oryziinae</taxon>
        <taxon>Oryzias</taxon>
    </lineage>
</organism>
<dbReference type="Gene3D" id="1.10.357.70">
    <property type="entry name" value="Exocyst complex component Sec6, C-terminal domain"/>
    <property type="match status" value="1"/>
</dbReference>
<comment type="similarity">
    <text evidence="1">Belongs to the SEC6 family.</text>
</comment>
<dbReference type="AlphaFoldDB" id="A0A834C2I7"/>
<comment type="caution">
    <text evidence="3">The sequence shown here is derived from an EMBL/GenBank/DDBJ whole genome shotgun (WGS) entry which is preliminary data.</text>
</comment>
<evidence type="ECO:0000256" key="2">
    <source>
        <dbReference type="ARBA" id="ARBA00022483"/>
    </source>
</evidence>
<gene>
    <name evidence="3" type="ORF">FQA47_010197</name>
</gene>
<evidence type="ECO:0000256" key="1">
    <source>
        <dbReference type="ARBA" id="ARBA00009447"/>
    </source>
</evidence>
<evidence type="ECO:0000313" key="3">
    <source>
        <dbReference type="EMBL" id="KAF6724507.1"/>
    </source>
</evidence>
<dbReference type="PANTHER" id="PTHR21292:SF12">
    <property type="entry name" value="EXOCYST COMPLEX COMPONENT 3-LIKE PROTEIN"/>
    <property type="match status" value="1"/>
</dbReference>
<dbReference type="GO" id="GO:0000149">
    <property type="term" value="F:SNARE binding"/>
    <property type="evidence" value="ECO:0007669"/>
    <property type="project" value="TreeGrafter"/>
</dbReference>
<protein>
    <submittedName>
        <fullName evidence="3">Exocyst complex component 3-like protein</fullName>
    </submittedName>
</protein>